<sequence>MGSSVPSWNGLNEGEELHVLAVDDSIIDRKCIEKLLKSFAYKVTTVESGLRALEYLGLEDEQNPTSKTDDLKINLIITDYCMPGMTGFELLKRIKESSTLKEIPVVVMSSENVPTRIQMCLEQGAKEFILKPVKQSDVKRLRCHM</sequence>
<evidence type="ECO:0000313" key="2">
    <source>
        <dbReference type="Proteomes" id="UP001234297"/>
    </source>
</evidence>
<comment type="caution">
    <text evidence="1">The sequence shown here is derived from an EMBL/GenBank/DDBJ whole genome shotgun (WGS) entry which is preliminary data.</text>
</comment>
<organism evidence="1 2">
    <name type="scientific">Persea americana</name>
    <name type="common">Avocado</name>
    <dbReference type="NCBI Taxonomy" id="3435"/>
    <lineage>
        <taxon>Eukaryota</taxon>
        <taxon>Viridiplantae</taxon>
        <taxon>Streptophyta</taxon>
        <taxon>Embryophyta</taxon>
        <taxon>Tracheophyta</taxon>
        <taxon>Spermatophyta</taxon>
        <taxon>Magnoliopsida</taxon>
        <taxon>Magnoliidae</taxon>
        <taxon>Laurales</taxon>
        <taxon>Lauraceae</taxon>
        <taxon>Persea</taxon>
    </lineage>
</organism>
<evidence type="ECO:0000313" key="1">
    <source>
        <dbReference type="EMBL" id="KAJ8649847.1"/>
    </source>
</evidence>
<dbReference type="Proteomes" id="UP001234297">
    <property type="component" value="Chromosome 1"/>
</dbReference>
<reference evidence="1 2" key="1">
    <citation type="journal article" date="2022" name="Hortic Res">
        <title>A haplotype resolved chromosomal level avocado genome allows analysis of novel avocado genes.</title>
        <authorList>
            <person name="Nath O."/>
            <person name="Fletcher S.J."/>
            <person name="Hayward A."/>
            <person name="Shaw L.M."/>
            <person name="Masouleh A.K."/>
            <person name="Furtado A."/>
            <person name="Henry R.J."/>
            <person name="Mitter N."/>
        </authorList>
    </citation>
    <scope>NUCLEOTIDE SEQUENCE [LARGE SCALE GENOMIC DNA]</scope>
    <source>
        <strain evidence="2">cv. Hass</strain>
    </source>
</reference>
<accession>A0ACC2MY40</accession>
<keyword evidence="2" id="KW-1185">Reference proteome</keyword>
<protein>
    <submittedName>
        <fullName evidence="1">Uncharacterized protein</fullName>
    </submittedName>
</protein>
<name>A0ACC2MY40_PERAE</name>
<proteinExistence type="predicted"/>
<dbReference type="EMBL" id="CM056809">
    <property type="protein sequence ID" value="KAJ8649847.1"/>
    <property type="molecule type" value="Genomic_DNA"/>
</dbReference>
<gene>
    <name evidence="1" type="ORF">MRB53_002870</name>
</gene>